<accession>A0AAE1F0U3</accession>
<proteinExistence type="predicted"/>
<dbReference type="EMBL" id="JAWQEG010003748">
    <property type="protein sequence ID" value="KAK3864663.1"/>
    <property type="molecule type" value="Genomic_DNA"/>
</dbReference>
<feature type="domain" description="HAT C-terminal dimerisation" evidence="1">
    <location>
        <begin position="166"/>
        <end position="226"/>
    </location>
</feature>
<dbReference type="AlphaFoldDB" id="A0AAE1F0U3"/>
<organism evidence="2 3">
    <name type="scientific">Petrolisthes cinctipes</name>
    <name type="common">Flat porcelain crab</name>
    <dbReference type="NCBI Taxonomy" id="88211"/>
    <lineage>
        <taxon>Eukaryota</taxon>
        <taxon>Metazoa</taxon>
        <taxon>Ecdysozoa</taxon>
        <taxon>Arthropoda</taxon>
        <taxon>Crustacea</taxon>
        <taxon>Multicrustacea</taxon>
        <taxon>Malacostraca</taxon>
        <taxon>Eumalacostraca</taxon>
        <taxon>Eucarida</taxon>
        <taxon>Decapoda</taxon>
        <taxon>Pleocyemata</taxon>
        <taxon>Anomura</taxon>
        <taxon>Galatheoidea</taxon>
        <taxon>Porcellanidae</taxon>
        <taxon>Petrolisthes</taxon>
    </lineage>
</organism>
<name>A0AAE1F0U3_PETCI</name>
<evidence type="ECO:0000313" key="3">
    <source>
        <dbReference type="Proteomes" id="UP001286313"/>
    </source>
</evidence>
<protein>
    <recommendedName>
        <fullName evidence="1">HAT C-terminal dimerisation domain-containing protein</fullName>
    </recommendedName>
</protein>
<evidence type="ECO:0000259" key="1">
    <source>
        <dbReference type="Pfam" id="PF05699"/>
    </source>
</evidence>
<evidence type="ECO:0000313" key="2">
    <source>
        <dbReference type="EMBL" id="KAK3864663.1"/>
    </source>
</evidence>
<dbReference type="SUPFAM" id="SSF53098">
    <property type="entry name" value="Ribonuclease H-like"/>
    <property type="match status" value="1"/>
</dbReference>
<dbReference type="PANTHER" id="PTHR45913">
    <property type="entry name" value="EPM2A-INTERACTING PROTEIN 1"/>
    <property type="match status" value="1"/>
</dbReference>
<sequence>MLGRLYELRAEVAIFLDSQQVDLHDKFQSEGLQIILAYLVDIFEALNAVNLKLQGKNIIIIMHHDTIRAFMAKLDLWKCRIQQGNTASFRNLDTVLALSNLDSELKKQIITHLSYWKAEFIRYFPDIDNKREAWKFIGNPFHCEVVDVANEVQEEFLELKFNSIDKEDFKDLDLKTFWVKHLHVYPLISHLALRIPTMFGSMYLCETAFSTLVAIKTKYRNRLNVEDDLRCALSSIRPRIQDLVAKKRCQISH</sequence>
<dbReference type="PANTHER" id="PTHR45913:SF19">
    <property type="entry name" value="LOW QUALITY PROTEIN: ZINC FINGER BED DOMAIN-CONTAINING PROTEIN 5-LIKE"/>
    <property type="match status" value="1"/>
</dbReference>
<dbReference type="Proteomes" id="UP001286313">
    <property type="component" value="Unassembled WGS sequence"/>
</dbReference>
<gene>
    <name evidence="2" type="ORF">Pcinc_029666</name>
</gene>
<dbReference type="GO" id="GO:0046983">
    <property type="term" value="F:protein dimerization activity"/>
    <property type="evidence" value="ECO:0007669"/>
    <property type="project" value="InterPro"/>
</dbReference>
<comment type="caution">
    <text evidence="2">The sequence shown here is derived from an EMBL/GenBank/DDBJ whole genome shotgun (WGS) entry which is preliminary data.</text>
</comment>
<reference evidence="2" key="1">
    <citation type="submission" date="2023-10" db="EMBL/GenBank/DDBJ databases">
        <title>Genome assemblies of two species of porcelain crab, Petrolisthes cinctipes and Petrolisthes manimaculis (Anomura: Porcellanidae).</title>
        <authorList>
            <person name="Angst P."/>
        </authorList>
    </citation>
    <scope>NUCLEOTIDE SEQUENCE</scope>
    <source>
        <strain evidence="2">PB745_01</strain>
        <tissue evidence="2">Gill</tissue>
    </source>
</reference>
<dbReference type="InterPro" id="IPR008906">
    <property type="entry name" value="HATC_C_dom"/>
</dbReference>
<dbReference type="Pfam" id="PF05699">
    <property type="entry name" value="Dimer_Tnp_hAT"/>
    <property type="match status" value="1"/>
</dbReference>
<keyword evidence="3" id="KW-1185">Reference proteome</keyword>
<dbReference type="InterPro" id="IPR012337">
    <property type="entry name" value="RNaseH-like_sf"/>
</dbReference>